<dbReference type="InterPro" id="IPR043773">
    <property type="entry name" value="JetA"/>
</dbReference>
<sequence length="475" mass="54125">MNLFDRLPNALFGPLTGRYNRRAWELLIRLSERFFGADCVPPYAEGYLHEQVTKEIERFLLDEQWEEENAEAAATPINVQANQWLARLVETGWLIEDRVGLRVFVSMRPVVARFFDALEQFALDGPQLVGGSIQMIYNQLKAAQSNPKEQAAGFQTAAQSCSRLINSLNATTLRVRDLIRDLTQEQATPVFVRRFFSEHIEELYVRDFRQMRTENHPLMLRFEIIELVDAIATTEPAREQLLTGYRALPGARHEAVEDMLARDVSRFQRLLDVEKFLERMDRVIDSATQRALAYLGYRLKASERLEDVLADAVASACRLADQGQPITGRLLSPPPVVADYRLRMPNLPAAKPDRRAMVRREMTPRERAELMLRRAMIRHRDTTPAAIRRYVQAHVPLGSEIEGAHLPVYGVDDAVAVLVLMRLAAIGRVNPRALRANPLLRNLDFEAVMDEGGRVSTELFELPGFKVRRRSTNAA</sequence>
<protein>
    <submittedName>
        <fullName evidence="1">Uncharacterized protein</fullName>
    </submittedName>
</protein>
<dbReference type="OrthoDB" id="8038184at2"/>
<proteinExistence type="predicted"/>
<reference evidence="1 2" key="1">
    <citation type="submission" date="2019-01" db="EMBL/GenBank/DDBJ databases">
        <title>Genomic insights into a novel species Rhodoferax sp.</title>
        <authorList>
            <person name="Jin L."/>
        </authorList>
    </citation>
    <scope>NUCLEOTIDE SEQUENCE [LARGE SCALE GENOMIC DNA]</scope>
    <source>
        <strain evidence="1 2">CHu59-6-5</strain>
    </source>
</reference>
<evidence type="ECO:0000313" key="2">
    <source>
        <dbReference type="Proteomes" id="UP000316798"/>
    </source>
</evidence>
<keyword evidence="2" id="KW-1185">Reference proteome</keyword>
<dbReference type="Proteomes" id="UP000316798">
    <property type="component" value="Chromosome"/>
</dbReference>
<gene>
    <name evidence="1" type="ORF">EUB48_16695</name>
</gene>
<dbReference type="Pfam" id="PF18982">
    <property type="entry name" value="JetA"/>
    <property type="match status" value="1"/>
</dbReference>
<accession>A0A515DEB5</accession>
<dbReference type="RefSeq" id="WP_142820182.1">
    <property type="nucleotide sequence ID" value="NZ_CP035503.1"/>
</dbReference>
<organism evidence="1 2">
    <name type="scientific">Rhodoferax sediminis</name>
    <dbReference type="NCBI Taxonomy" id="2509614"/>
    <lineage>
        <taxon>Bacteria</taxon>
        <taxon>Pseudomonadati</taxon>
        <taxon>Pseudomonadota</taxon>
        <taxon>Betaproteobacteria</taxon>
        <taxon>Burkholderiales</taxon>
        <taxon>Comamonadaceae</taxon>
        <taxon>Rhodoferax</taxon>
    </lineage>
</organism>
<dbReference type="EMBL" id="CP035503">
    <property type="protein sequence ID" value="QDL38745.1"/>
    <property type="molecule type" value="Genomic_DNA"/>
</dbReference>
<dbReference type="AlphaFoldDB" id="A0A515DEB5"/>
<evidence type="ECO:0000313" key="1">
    <source>
        <dbReference type="EMBL" id="QDL38745.1"/>
    </source>
</evidence>
<name>A0A515DEB5_9BURK</name>
<dbReference type="KEGG" id="rhf:EUB48_16695"/>